<evidence type="ECO:0000259" key="4">
    <source>
        <dbReference type="SMART" id="SM00922"/>
    </source>
</evidence>
<proteinExistence type="predicted"/>
<dbReference type="RefSeq" id="WP_085125916.1">
    <property type="nucleotide sequence ID" value="NZ_FWZX01000035.1"/>
</dbReference>
<dbReference type="Gene3D" id="3.30.390.10">
    <property type="entry name" value="Enolase-like, N-terminal domain"/>
    <property type="match status" value="1"/>
</dbReference>
<dbReference type="Pfam" id="PF13378">
    <property type="entry name" value="MR_MLE_C"/>
    <property type="match status" value="1"/>
</dbReference>
<dbReference type="GO" id="GO:0009063">
    <property type="term" value="P:amino acid catabolic process"/>
    <property type="evidence" value="ECO:0007669"/>
    <property type="project" value="InterPro"/>
</dbReference>
<dbReference type="InterPro" id="IPR013342">
    <property type="entry name" value="Mandelate_racemase_C"/>
</dbReference>
<organism evidence="5 6">
    <name type="scientific">Tistlia consotensis USBA 355</name>
    <dbReference type="NCBI Taxonomy" id="560819"/>
    <lineage>
        <taxon>Bacteria</taxon>
        <taxon>Pseudomonadati</taxon>
        <taxon>Pseudomonadota</taxon>
        <taxon>Alphaproteobacteria</taxon>
        <taxon>Rhodospirillales</taxon>
        <taxon>Rhodovibrionaceae</taxon>
        <taxon>Tistlia</taxon>
    </lineage>
</organism>
<dbReference type="SUPFAM" id="SSF51604">
    <property type="entry name" value="Enolase C-terminal domain-like"/>
    <property type="match status" value="1"/>
</dbReference>
<dbReference type="SUPFAM" id="SSF54826">
    <property type="entry name" value="Enolase N-terminal domain-like"/>
    <property type="match status" value="1"/>
</dbReference>
<name>A0A1Y6CT36_9PROT</name>
<dbReference type="InterPro" id="IPR013341">
    <property type="entry name" value="Mandelate_racemase_N_dom"/>
</dbReference>
<dbReference type="CDD" id="cd03316">
    <property type="entry name" value="MR_like"/>
    <property type="match status" value="1"/>
</dbReference>
<comment type="cofactor">
    <cofactor evidence="1">
        <name>Mg(2+)</name>
        <dbReference type="ChEBI" id="CHEBI:18420"/>
    </cofactor>
</comment>
<gene>
    <name evidence="5" type="ORF">SAMN05428998_1357</name>
</gene>
<dbReference type="Proteomes" id="UP000192917">
    <property type="component" value="Unassembled WGS sequence"/>
</dbReference>
<protein>
    <submittedName>
        <fullName evidence="5">D-galactarolactone cycloisomerase</fullName>
    </submittedName>
</protein>
<keyword evidence="6" id="KW-1185">Reference proteome</keyword>
<evidence type="ECO:0000313" key="6">
    <source>
        <dbReference type="Proteomes" id="UP000192917"/>
    </source>
</evidence>
<evidence type="ECO:0000256" key="1">
    <source>
        <dbReference type="ARBA" id="ARBA00001946"/>
    </source>
</evidence>
<dbReference type="SFLD" id="SFLDS00001">
    <property type="entry name" value="Enolase"/>
    <property type="match status" value="1"/>
</dbReference>
<dbReference type="InterPro" id="IPR029017">
    <property type="entry name" value="Enolase-like_N"/>
</dbReference>
<evidence type="ECO:0000256" key="2">
    <source>
        <dbReference type="ARBA" id="ARBA00022723"/>
    </source>
</evidence>
<evidence type="ECO:0000313" key="5">
    <source>
        <dbReference type="EMBL" id="SMF76044.1"/>
    </source>
</evidence>
<keyword evidence="2" id="KW-0479">Metal-binding</keyword>
<feature type="domain" description="Mandelate racemase/muconate lactonizing enzyme C-terminal" evidence="4">
    <location>
        <begin position="149"/>
        <end position="245"/>
    </location>
</feature>
<dbReference type="GO" id="GO:0016052">
    <property type="term" value="P:carbohydrate catabolic process"/>
    <property type="evidence" value="ECO:0007669"/>
    <property type="project" value="TreeGrafter"/>
</dbReference>
<keyword evidence="3" id="KW-0460">Magnesium</keyword>
<dbReference type="InterPro" id="IPR018110">
    <property type="entry name" value="Mandel_Rmase/mucon_lact_enz_CS"/>
</dbReference>
<dbReference type="InterPro" id="IPR046945">
    <property type="entry name" value="RHMD-like"/>
</dbReference>
<dbReference type="AlphaFoldDB" id="A0A1Y6CT36"/>
<dbReference type="PANTHER" id="PTHR13794:SF58">
    <property type="entry name" value="MITOCHONDRIAL ENOLASE SUPERFAMILY MEMBER 1"/>
    <property type="match status" value="1"/>
</dbReference>
<dbReference type="GO" id="GO:0000287">
    <property type="term" value="F:magnesium ion binding"/>
    <property type="evidence" value="ECO:0007669"/>
    <property type="project" value="TreeGrafter"/>
</dbReference>
<dbReference type="STRING" id="560819.SAMN05428998_1357"/>
<keyword evidence="5" id="KW-0413">Isomerase</keyword>
<sequence length="382" mass="41711">MAASTRIADVRTHLLEHRLHDFFESSFSRFEARHACLVEVVAEDGTSGWGECLGPMRLNAAVVAAMRPLLLGQDALDHERLWLHLYSQFRDQGQRGLVVTALSGIEIALWDLKGKRFEAPVHQLLGGAFRKEVPAYATGAFRRMSGDRPAYLAEETAGYVREGFSAVKIKIGYGVEEDLAAIRAVREAIGPKAGFMIDANHGYDALEAVALGRAAAACDIGWFEEPVVPEDLEGYRAVRAGQPIPVAGGETWFTRWGFRDVMTSRLVDILQPDVCGVGGLSEACRIAGMASAFGLRLVPHVWGTGVALAAALQYLAVLPPVPPRHESREPLLEFDRTDNPFRQAVLTAPIEHREGRVAVPEGPGLGIEVERAALERFKAREA</sequence>
<dbReference type="EMBL" id="FWZX01000035">
    <property type="protein sequence ID" value="SMF76044.1"/>
    <property type="molecule type" value="Genomic_DNA"/>
</dbReference>
<dbReference type="SFLD" id="SFLDF00553">
    <property type="entry name" value="galactarolactone_cycloisomeras"/>
    <property type="match status" value="1"/>
</dbReference>
<dbReference type="Gene3D" id="3.20.20.120">
    <property type="entry name" value="Enolase-like C-terminal domain"/>
    <property type="match status" value="1"/>
</dbReference>
<dbReference type="GO" id="GO:0016836">
    <property type="term" value="F:hydro-lyase activity"/>
    <property type="evidence" value="ECO:0007669"/>
    <property type="project" value="TreeGrafter"/>
</dbReference>
<dbReference type="Pfam" id="PF02746">
    <property type="entry name" value="MR_MLE_N"/>
    <property type="match status" value="1"/>
</dbReference>
<dbReference type="PANTHER" id="PTHR13794">
    <property type="entry name" value="ENOLASE SUPERFAMILY, MANDELATE RACEMASE"/>
    <property type="match status" value="1"/>
</dbReference>
<reference evidence="5 6" key="1">
    <citation type="submission" date="2017-04" db="EMBL/GenBank/DDBJ databases">
        <authorList>
            <person name="Afonso C.L."/>
            <person name="Miller P.J."/>
            <person name="Scott M.A."/>
            <person name="Spackman E."/>
            <person name="Goraichik I."/>
            <person name="Dimitrov K.M."/>
            <person name="Suarez D.L."/>
            <person name="Swayne D.E."/>
        </authorList>
    </citation>
    <scope>NUCLEOTIDE SEQUENCE [LARGE SCALE GENOMIC DNA]</scope>
    <source>
        <strain evidence="5 6">USBA 355</strain>
    </source>
</reference>
<dbReference type="SMART" id="SM00922">
    <property type="entry name" value="MR_MLE"/>
    <property type="match status" value="1"/>
</dbReference>
<evidence type="ECO:0000256" key="3">
    <source>
        <dbReference type="ARBA" id="ARBA00022842"/>
    </source>
</evidence>
<dbReference type="InterPro" id="IPR036849">
    <property type="entry name" value="Enolase-like_C_sf"/>
</dbReference>
<dbReference type="PROSITE" id="PS00908">
    <property type="entry name" value="MR_MLE_1"/>
    <property type="match status" value="1"/>
</dbReference>
<dbReference type="GO" id="GO:0016853">
    <property type="term" value="F:isomerase activity"/>
    <property type="evidence" value="ECO:0007669"/>
    <property type="project" value="UniProtKB-KW"/>
</dbReference>
<dbReference type="SFLD" id="SFLDG00179">
    <property type="entry name" value="mandelate_racemase"/>
    <property type="match status" value="1"/>
</dbReference>
<dbReference type="InterPro" id="IPR034618">
    <property type="entry name" value="GLI"/>
</dbReference>
<dbReference type="InterPro" id="IPR029065">
    <property type="entry name" value="Enolase_C-like"/>
</dbReference>
<accession>A0A1Y6CT36</accession>